<gene>
    <name evidence="7" type="ORF">A2671_01440</name>
</gene>
<protein>
    <recommendedName>
        <fullName evidence="2">dUTP diphosphatase</fullName>
        <ecNumber evidence="2">3.6.1.23</ecNumber>
    </recommendedName>
</protein>
<proteinExistence type="inferred from homology"/>
<comment type="catalytic activity">
    <reaction evidence="5">
        <text>dUTP + H2O = dUMP + diphosphate + H(+)</text>
        <dbReference type="Rhea" id="RHEA:10248"/>
        <dbReference type="ChEBI" id="CHEBI:15377"/>
        <dbReference type="ChEBI" id="CHEBI:15378"/>
        <dbReference type="ChEBI" id="CHEBI:33019"/>
        <dbReference type="ChEBI" id="CHEBI:61555"/>
        <dbReference type="ChEBI" id="CHEBI:246422"/>
        <dbReference type="EC" id="3.6.1.23"/>
    </reaction>
</comment>
<evidence type="ECO:0000256" key="2">
    <source>
        <dbReference type="ARBA" id="ARBA00012379"/>
    </source>
</evidence>
<dbReference type="SUPFAM" id="SSF51283">
    <property type="entry name" value="dUTPase-like"/>
    <property type="match status" value="1"/>
</dbReference>
<dbReference type="InterPro" id="IPR008181">
    <property type="entry name" value="dUTPase"/>
</dbReference>
<name>A0A1F6CEA8_9BACT</name>
<dbReference type="Gene3D" id="2.70.40.10">
    <property type="match status" value="1"/>
</dbReference>
<evidence type="ECO:0000313" key="8">
    <source>
        <dbReference type="Proteomes" id="UP000178344"/>
    </source>
</evidence>
<dbReference type="GO" id="GO:0006226">
    <property type="term" value="P:dUMP biosynthetic process"/>
    <property type="evidence" value="ECO:0007669"/>
    <property type="project" value="InterPro"/>
</dbReference>
<evidence type="ECO:0000256" key="5">
    <source>
        <dbReference type="ARBA" id="ARBA00047686"/>
    </source>
</evidence>
<dbReference type="InterPro" id="IPR033704">
    <property type="entry name" value="dUTPase_trimeric"/>
</dbReference>
<comment type="caution">
    <text evidence="7">The sequence shown here is derived from an EMBL/GenBank/DDBJ whole genome shotgun (WGS) entry which is preliminary data.</text>
</comment>
<keyword evidence="3" id="KW-0378">Hydrolase</keyword>
<evidence type="ECO:0000256" key="1">
    <source>
        <dbReference type="ARBA" id="ARBA00006581"/>
    </source>
</evidence>
<dbReference type="CDD" id="cd07557">
    <property type="entry name" value="trimeric_dUTPase"/>
    <property type="match status" value="1"/>
</dbReference>
<dbReference type="GO" id="GO:0046081">
    <property type="term" value="P:dUTP catabolic process"/>
    <property type="evidence" value="ECO:0007669"/>
    <property type="project" value="InterPro"/>
</dbReference>
<dbReference type="EMBL" id="MFKQ01000013">
    <property type="protein sequence ID" value="OGG47327.1"/>
    <property type="molecule type" value="Genomic_DNA"/>
</dbReference>
<dbReference type="EC" id="3.6.1.23" evidence="2"/>
<dbReference type="GO" id="GO:0000287">
    <property type="term" value="F:magnesium ion binding"/>
    <property type="evidence" value="ECO:0007669"/>
    <property type="project" value="InterPro"/>
</dbReference>
<dbReference type="InterPro" id="IPR036157">
    <property type="entry name" value="dUTPase-like_sf"/>
</dbReference>
<dbReference type="PANTHER" id="PTHR11241:SF0">
    <property type="entry name" value="DEOXYURIDINE 5'-TRIPHOSPHATE NUCLEOTIDOHYDROLASE"/>
    <property type="match status" value="1"/>
</dbReference>
<reference evidence="7 8" key="1">
    <citation type="journal article" date="2016" name="Nat. Commun.">
        <title>Thousands of microbial genomes shed light on interconnected biogeochemical processes in an aquifer system.</title>
        <authorList>
            <person name="Anantharaman K."/>
            <person name="Brown C.T."/>
            <person name="Hug L.A."/>
            <person name="Sharon I."/>
            <person name="Castelle C.J."/>
            <person name="Probst A.J."/>
            <person name="Thomas B.C."/>
            <person name="Singh A."/>
            <person name="Wilkins M.J."/>
            <person name="Karaoz U."/>
            <person name="Brodie E.L."/>
            <person name="Williams K.H."/>
            <person name="Hubbard S.S."/>
            <person name="Banfield J.F."/>
        </authorList>
    </citation>
    <scope>NUCLEOTIDE SEQUENCE [LARGE SCALE GENOMIC DNA]</scope>
</reference>
<evidence type="ECO:0000256" key="3">
    <source>
        <dbReference type="ARBA" id="ARBA00022801"/>
    </source>
</evidence>
<dbReference type="InterPro" id="IPR029054">
    <property type="entry name" value="dUTPase-like"/>
</dbReference>
<dbReference type="NCBIfam" id="NF001862">
    <property type="entry name" value="PRK00601.1"/>
    <property type="match status" value="1"/>
</dbReference>
<dbReference type="GO" id="GO:0004170">
    <property type="term" value="F:dUTP diphosphatase activity"/>
    <property type="evidence" value="ECO:0007669"/>
    <property type="project" value="UniProtKB-EC"/>
</dbReference>
<accession>A0A1F6CEA8</accession>
<sequence>MPTVKIKRLDSELPLPSYAYPGDAAFDVYAAETKTLLPQKRHSFRTGLSLEIPEGYVGLVWDKSGLAIRQGLKTLGGVIDCGYRGELLVGMINLSSEPYTIERGNKIAQMVIQKKETVTLEEVQELSPSERAEKRFGSSGK</sequence>
<dbReference type="Pfam" id="PF00692">
    <property type="entry name" value="dUTPase"/>
    <property type="match status" value="1"/>
</dbReference>
<feature type="domain" description="dUTPase-like" evidence="6">
    <location>
        <begin position="13"/>
        <end position="140"/>
    </location>
</feature>
<evidence type="ECO:0000259" key="6">
    <source>
        <dbReference type="Pfam" id="PF00692"/>
    </source>
</evidence>
<evidence type="ECO:0000256" key="4">
    <source>
        <dbReference type="ARBA" id="ARBA00023080"/>
    </source>
</evidence>
<dbReference type="NCBIfam" id="TIGR00576">
    <property type="entry name" value="dut"/>
    <property type="match status" value="1"/>
</dbReference>
<evidence type="ECO:0000313" key="7">
    <source>
        <dbReference type="EMBL" id="OGG47327.1"/>
    </source>
</evidence>
<organism evidence="7 8">
    <name type="scientific">Candidatus Kaiserbacteria bacterium RIFCSPHIGHO2_01_FULL_49_13</name>
    <dbReference type="NCBI Taxonomy" id="1798477"/>
    <lineage>
        <taxon>Bacteria</taxon>
        <taxon>Candidatus Kaiseribacteriota</taxon>
    </lineage>
</organism>
<keyword evidence="4" id="KW-0546">Nucleotide metabolism</keyword>
<dbReference type="AlphaFoldDB" id="A0A1F6CEA8"/>
<comment type="similarity">
    <text evidence="1">Belongs to the dUTPase family.</text>
</comment>
<dbReference type="Proteomes" id="UP000178344">
    <property type="component" value="Unassembled WGS sequence"/>
</dbReference>
<dbReference type="PANTHER" id="PTHR11241">
    <property type="entry name" value="DEOXYURIDINE 5'-TRIPHOSPHATE NUCLEOTIDOHYDROLASE"/>
    <property type="match status" value="1"/>
</dbReference>